<dbReference type="Proteomes" id="UP000184389">
    <property type="component" value="Unassembled WGS sequence"/>
</dbReference>
<feature type="domain" description="DUF3048" evidence="1">
    <location>
        <begin position="56"/>
        <end position="199"/>
    </location>
</feature>
<evidence type="ECO:0008006" key="5">
    <source>
        <dbReference type="Google" id="ProtNLM"/>
    </source>
</evidence>
<dbReference type="SUPFAM" id="SSF159774">
    <property type="entry name" value="YerB-like"/>
    <property type="match status" value="1"/>
</dbReference>
<evidence type="ECO:0000259" key="1">
    <source>
        <dbReference type="Pfam" id="PF11258"/>
    </source>
</evidence>
<keyword evidence="4" id="KW-1185">Reference proteome</keyword>
<organism evidence="3 4">
    <name type="scientific">Sporanaerobacter acetigenes DSM 13106</name>
    <dbReference type="NCBI Taxonomy" id="1123281"/>
    <lineage>
        <taxon>Bacteria</taxon>
        <taxon>Bacillati</taxon>
        <taxon>Bacillota</taxon>
        <taxon>Tissierellia</taxon>
        <taxon>Tissierellales</taxon>
        <taxon>Sporanaerobacteraceae</taxon>
        <taxon>Sporanaerobacter</taxon>
    </lineage>
</organism>
<feature type="domain" description="DUF3048" evidence="2">
    <location>
        <begin position="226"/>
        <end position="336"/>
    </location>
</feature>
<dbReference type="OrthoDB" id="9779102at2"/>
<dbReference type="InterPro" id="IPR021416">
    <property type="entry name" value="DUF3048_N"/>
</dbReference>
<dbReference type="AlphaFoldDB" id="A0A1M5UQL6"/>
<evidence type="ECO:0000313" key="3">
    <source>
        <dbReference type="EMBL" id="SHH65269.1"/>
    </source>
</evidence>
<accession>A0A1M5UQL6</accession>
<dbReference type="Gene3D" id="3.50.90.10">
    <property type="entry name" value="YerB-like"/>
    <property type="match status" value="1"/>
</dbReference>
<name>A0A1M5UQL6_9FIRM</name>
<dbReference type="PROSITE" id="PS51257">
    <property type="entry name" value="PROKAR_LIPOPROTEIN"/>
    <property type="match status" value="1"/>
</dbReference>
<gene>
    <name evidence="3" type="ORF">SAMN02745180_00732</name>
</gene>
<dbReference type="InterPro" id="IPR023158">
    <property type="entry name" value="YerB-like_sf"/>
</dbReference>
<dbReference type="Pfam" id="PF11258">
    <property type="entry name" value="DUF3048"/>
    <property type="match status" value="1"/>
</dbReference>
<dbReference type="RefSeq" id="WP_072743298.1">
    <property type="nucleotide sequence ID" value="NZ_FQXR01000003.1"/>
</dbReference>
<dbReference type="EMBL" id="FQXR01000003">
    <property type="protein sequence ID" value="SHH65269.1"/>
    <property type="molecule type" value="Genomic_DNA"/>
</dbReference>
<proteinExistence type="predicted"/>
<reference evidence="3 4" key="1">
    <citation type="submission" date="2016-11" db="EMBL/GenBank/DDBJ databases">
        <authorList>
            <person name="Jaros S."/>
            <person name="Januszkiewicz K."/>
            <person name="Wedrychowicz H."/>
        </authorList>
    </citation>
    <scope>NUCLEOTIDE SEQUENCE [LARGE SCALE GENOMIC DNA]</scope>
    <source>
        <strain evidence="3 4">DSM 13106</strain>
    </source>
</reference>
<sequence>MKKILFILLVFSISLVSVGCKKDDVEIEDNEEIVIIGDEEDEKKGEDLKEGISSPLSGIYASEEKINRRPVAVMFDNHPRARWQAGLSEAEVVYEFMVEAPYTRYMGIFLLNDPQELGPIRSSRPYFVTTLLEYDPIYVRVGGSEEAKKDIKILGIADIDGLSSSPSVFYRNTKNGKKKPHNLYTSMNIIRKTQAERGYKLEGNFEGFKFFTEDTEINGFSAKDVSIIYNNENNTQYVYDEIEKNYKRYKDGKLHIDECYNVPIVVKNIIIQEANTKVIDKEGRLKIDLIGSGNGIYITNGQGQNITWTKSSRNAKTKYYDESGKEIKLNSGVTWIQVTNIKPNLIIK</sequence>
<protein>
    <recommendedName>
        <fullName evidence="5">Lipoprotein YerB</fullName>
    </recommendedName>
</protein>
<evidence type="ECO:0000259" key="2">
    <source>
        <dbReference type="Pfam" id="PF17479"/>
    </source>
</evidence>
<dbReference type="InterPro" id="IPR035328">
    <property type="entry name" value="DUF3048_C"/>
</dbReference>
<evidence type="ECO:0000313" key="4">
    <source>
        <dbReference type="Proteomes" id="UP000184389"/>
    </source>
</evidence>
<dbReference type="Pfam" id="PF17479">
    <property type="entry name" value="DUF3048_C"/>
    <property type="match status" value="1"/>
</dbReference>
<dbReference type="STRING" id="1123281.SAMN02745180_00732"/>